<organism evidence="5 6">
    <name type="scientific">Echinococcus multilocularis</name>
    <name type="common">Fox tapeworm</name>
    <dbReference type="NCBI Taxonomy" id="6211"/>
    <lineage>
        <taxon>Eukaryota</taxon>
        <taxon>Metazoa</taxon>
        <taxon>Spiralia</taxon>
        <taxon>Lophotrochozoa</taxon>
        <taxon>Platyhelminthes</taxon>
        <taxon>Cestoda</taxon>
        <taxon>Eucestoda</taxon>
        <taxon>Cyclophyllidea</taxon>
        <taxon>Taeniidae</taxon>
        <taxon>Echinococcus</taxon>
    </lineage>
</organism>
<dbReference type="GO" id="GO:0000175">
    <property type="term" value="F:3'-5'-RNA exonuclease activity"/>
    <property type="evidence" value="ECO:0007669"/>
    <property type="project" value="InterPro"/>
</dbReference>
<keyword evidence="6" id="KW-1185">Reference proteome</keyword>
<feature type="domain" description="Exonuclease" evidence="4">
    <location>
        <begin position="26"/>
        <end position="220"/>
    </location>
</feature>
<dbReference type="InterPro" id="IPR036397">
    <property type="entry name" value="RNaseH_sf"/>
</dbReference>
<keyword evidence="1" id="KW-0540">Nuclease</keyword>
<dbReference type="EMBL" id="LN902843">
    <property type="protein sequence ID" value="CDI96843.1"/>
    <property type="molecule type" value="Genomic_DNA"/>
</dbReference>
<dbReference type="InterPro" id="IPR013520">
    <property type="entry name" value="Ribonucl_H"/>
</dbReference>
<evidence type="ECO:0000259" key="4">
    <source>
        <dbReference type="SMART" id="SM00479"/>
    </source>
</evidence>
<dbReference type="InterPro" id="IPR012337">
    <property type="entry name" value="RNaseH-like_sf"/>
</dbReference>
<dbReference type="eggNOG" id="KOG0542">
    <property type="taxonomic scope" value="Eukaryota"/>
</dbReference>
<gene>
    <name evidence="5" type="ORF">EmuJ_000057100</name>
</gene>
<dbReference type="GO" id="GO:0003676">
    <property type="term" value="F:nucleic acid binding"/>
    <property type="evidence" value="ECO:0007669"/>
    <property type="project" value="InterPro"/>
</dbReference>
<dbReference type="AlphaFoldDB" id="A0A087VX30"/>
<protein>
    <submittedName>
        <fullName evidence="5">Exonuclease RNase T DNA polymerase III</fullName>
    </submittedName>
</protein>
<reference evidence="5" key="2">
    <citation type="submission" date="2015-11" db="EMBL/GenBank/DDBJ databases">
        <authorList>
            <person name="Zhang Y."/>
            <person name="Guo Z."/>
        </authorList>
    </citation>
    <scope>NUCLEOTIDE SEQUENCE</scope>
</reference>
<dbReference type="PANTHER" id="PTHR23044:SF61">
    <property type="entry name" value="3'-5' EXORIBONUCLEASE 1-RELATED"/>
    <property type="match status" value="1"/>
</dbReference>
<dbReference type="CDD" id="cd06133">
    <property type="entry name" value="ERI-1_3'hExo_like"/>
    <property type="match status" value="1"/>
</dbReference>
<dbReference type="PANTHER" id="PTHR23044">
    <property type="entry name" value="3'-5' EXONUCLEASE ERI1-RELATED"/>
    <property type="match status" value="1"/>
</dbReference>
<evidence type="ECO:0000313" key="5">
    <source>
        <dbReference type="EMBL" id="CDI96843.1"/>
    </source>
</evidence>
<dbReference type="SMART" id="SM00479">
    <property type="entry name" value="EXOIII"/>
    <property type="match status" value="1"/>
</dbReference>
<evidence type="ECO:0000256" key="1">
    <source>
        <dbReference type="ARBA" id="ARBA00022722"/>
    </source>
</evidence>
<keyword evidence="3 5" id="KW-0269">Exonuclease</keyword>
<evidence type="ECO:0000256" key="3">
    <source>
        <dbReference type="ARBA" id="ARBA00022839"/>
    </source>
</evidence>
<reference evidence="5" key="1">
    <citation type="journal article" date="2013" name="Nature">
        <title>The genomes of four tapeworm species reveal adaptations to parasitism.</title>
        <authorList>
            <person name="Tsai I.J."/>
            <person name="Zarowiecki M."/>
            <person name="Holroyd N."/>
            <person name="Garciarrubio A."/>
            <person name="Sanchez-Flores A."/>
            <person name="Brooks K.L."/>
            <person name="Tracey A."/>
            <person name="Bobes R.J."/>
            <person name="Fragoso G."/>
            <person name="Sciutto E."/>
            <person name="Aslett M."/>
            <person name="Beasley H."/>
            <person name="Bennett H.M."/>
            <person name="Cai J."/>
            <person name="Camicia F."/>
            <person name="Clark R."/>
            <person name="Cucher M."/>
            <person name="De Silva N."/>
            <person name="Day T.A."/>
            <person name="Deplazes P."/>
            <person name="Estrada K."/>
            <person name="Fernandez C."/>
            <person name="Holland P.W."/>
            <person name="Hou J."/>
            <person name="Hu S."/>
            <person name="Huckvale T."/>
            <person name="Hung S.S."/>
            <person name="Kamenetzky L."/>
            <person name="Keane J.A."/>
            <person name="Kiss F."/>
            <person name="Koziol U."/>
            <person name="Lambert O."/>
            <person name="Liu K."/>
            <person name="Luo X."/>
            <person name="Luo Y."/>
            <person name="Macchiaroli N."/>
            <person name="Nichol S."/>
            <person name="Paps J."/>
            <person name="Parkinson J."/>
            <person name="Pouchkina-Stantcheva N."/>
            <person name="Riddiford N."/>
            <person name="Rosenzvit M."/>
            <person name="Salinas G."/>
            <person name="Wasmuth J.D."/>
            <person name="Zamanian M."/>
            <person name="Zheng Y."/>
            <person name="Cai X."/>
            <person name="Soberon X."/>
            <person name="Olson P.D."/>
            <person name="Laclette J.P."/>
            <person name="Brehm K."/>
            <person name="Berriman M."/>
            <person name="Garciarrubio A."/>
            <person name="Bobes R.J."/>
            <person name="Fragoso G."/>
            <person name="Sanchez-Flores A."/>
            <person name="Estrada K."/>
            <person name="Cevallos M.A."/>
            <person name="Morett E."/>
            <person name="Gonzalez V."/>
            <person name="Portillo T."/>
            <person name="Ochoa-Leyva A."/>
            <person name="Jose M.V."/>
            <person name="Sciutto E."/>
            <person name="Landa A."/>
            <person name="Jimenez L."/>
            <person name="Valdes V."/>
            <person name="Carrero J.C."/>
            <person name="Larralde C."/>
            <person name="Morales-Montor J."/>
            <person name="Limon-Lason J."/>
            <person name="Soberon X."/>
            <person name="Laclette J.P."/>
        </authorList>
    </citation>
    <scope>NUCLEOTIDE SEQUENCE [LARGE SCALE GENOMIC DNA]</scope>
</reference>
<name>A0A087VX30_ECHMU</name>
<dbReference type="Gene3D" id="3.30.420.10">
    <property type="entry name" value="Ribonuclease H-like superfamily/Ribonuclease H"/>
    <property type="match status" value="1"/>
</dbReference>
<evidence type="ECO:0000313" key="6">
    <source>
        <dbReference type="Proteomes" id="UP000017246"/>
    </source>
</evidence>
<dbReference type="SUPFAM" id="SSF53098">
    <property type="entry name" value="Ribonuclease H-like"/>
    <property type="match status" value="1"/>
</dbReference>
<dbReference type="Proteomes" id="UP000017246">
    <property type="component" value="Unassembled WGS sequence"/>
</dbReference>
<dbReference type="OrthoDB" id="448399at2759"/>
<sequence length="225" mass="26175">MLAFVALLKARRYVNSFGQLVKGIRSFMVLDFEATCFERGHIQRQEIIEFPVILLEGQSFREIDCFHRYVRPVIRPQLSDFCTRLTGIIQDMVDSQPTFSTIMKKFEDWVDSHFPTDKEKSTFTFVTCGDWDLRFMLPYQASISGCQVPPYCRRWINVKKLSTFYSSTLAYTEYTGHHVDGVVPILRNLGIPHEGRLHSGIDDCRNIAKILQFLVEKNANLRYSE</sequence>
<dbReference type="Pfam" id="PF00929">
    <property type="entry name" value="RNase_T"/>
    <property type="match status" value="1"/>
</dbReference>
<keyword evidence="2" id="KW-0378">Hydrolase</keyword>
<dbReference type="OMA" id="GSHHLGF"/>
<dbReference type="InterPro" id="IPR051274">
    <property type="entry name" value="3-5_Exoribonuclease"/>
</dbReference>
<accession>A0A087VX30</accession>
<proteinExistence type="predicted"/>
<evidence type="ECO:0000256" key="2">
    <source>
        <dbReference type="ARBA" id="ARBA00022801"/>
    </source>
</evidence>
<dbReference type="InterPro" id="IPR047201">
    <property type="entry name" value="ERI-1_3'hExo-like"/>
</dbReference>
<dbReference type="STRING" id="6211.A0A087VX30"/>